<evidence type="ECO:0000313" key="1">
    <source>
        <dbReference type="EMBL" id="KAF2877638.1"/>
    </source>
</evidence>
<dbReference type="AlphaFoldDB" id="A0A7C8MG43"/>
<protein>
    <submittedName>
        <fullName evidence="1">Uncharacterized protein</fullName>
    </submittedName>
</protein>
<comment type="caution">
    <text evidence="1">The sequence shown here is derived from an EMBL/GenBank/DDBJ whole genome shotgun (WGS) entry which is preliminary data.</text>
</comment>
<dbReference type="EMBL" id="JAADJZ010000002">
    <property type="protein sequence ID" value="KAF2877638.1"/>
    <property type="molecule type" value="Genomic_DNA"/>
</dbReference>
<gene>
    <name evidence="1" type="ORF">BDV95DRAFT_559703</name>
</gene>
<dbReference type="Proteomes" id="UP000481861">
    <property type="component" value="Unassembled WGS sequence"/>
</dbReference>
<organism evidence="1 2">
    <name type="scientific">Massariosphaeria phaeospora</name>
    <dbReference type="NCBI Taxonomy" id="100035"/>
    <lineage>
        <taxon>Eukaryota</taxon>
        <taxon>Fungi</taxon>
        <taxon>Dikarya</taxon>
        <taxon>Ascomycota</taxon>
        <taxon>Pezizomycotina</taxon>
        <taxon>Dothideomycetes</taxon>
        <taxon>Pleosporomycetidae</taxon>
        <taxon>Pleosporales</taxon>
        <taxon>Pleosporales incertae sedis</taxon>
        <taxon>Massariosphaeria</taxon>
    </lineage>
</organism>
<keyword evidence="2" id="KW-1185">Reference proteome</keyword>
<reference evidence="1 2" key="1">
    <citation type="submission" date="2020-01" db="EMBL/GenBank/DDBJ databases">
        <authorList>
            <consortium name="DOE Joint Genome Institute"/>
            <person name="Haridas S."/>
            <person name="Albert R."/>
            <person name="Binder M."/>
            <person name="Bloem J."/>
            <person name="Labutti K."/>
            <person name="Salamov A."/>
            <person name="Andreopoulos B."/>
            <person name="Baker S.E."/>
            <person name="Barry K."/>
            <person name="Bills G."/>
            <person name="Bluhm B.H."/>
            <person name="Cannon C."/>
            <person name="Castanera R."/>
            <person name="Culley D.E."/>
            <person name="Daum C."/>
            <person name="Ezra D."/>
            <person name="Gonzalez J.B."/>
            <person name="Henrissat B."/>
            <person name="Kuo A."/>
            <person name="Liang C."/>
            <person name="Lipzen A."/>
            <person name="Lutzoni F."/>
            <person name="Magnuson J."/>
            <person name="Mondo S."/>
            <person name="Nolan M."/>
            <person name="Ohm R."/>
            <person name="Pangilinan J."/>
            <person name="Park H.-J.H."/>
            <person name="Ramirez L."/>
            <person name="Alfaro M."/>
            <person name="Sun H."/>
            <person name="Tritt A."/>
            <person name="Yoshinaga Y."/>
            <person name="Zwiers L.-H.L."/>
            <person name="Turgeon B.G."/>
            <person name="Goodwin S.B."/>
            <person name="Spatafora J.W."/>
            <person name="Crous P.W."/>
            <person name="Grigoriev I.V."/>
        </authorList>
    </citation>
    <scope>NUCLEOTIDE SEQUENCE [LARGE SCALE GENOMIC DNA]</scope>
    <source>
        <strain evidence="1 2">CBS 611.86</strain>
    </source>
</reference>
<sequence>MLLLATLSSASYTVSNYIRWWGFMAAVSCGDILKTRLSKVSRVFSKERATNMIDYAIHYHRRDPGEGTHIHRKDPLRHVTSILTGDGKSPKLLRVGVY</sequence>
<accession>A0A7C8MG43</accession>
<proteinExistence type="predicted"/>
<evidence type="ECO:0000313" key="2">
    <source>
        <dbReference type="Proteomes" id="UP000481861"/>
    </source>
</evidence>
<name>A0A7C8MG43_9PLEO</name>